<feature type="chain" id="PRO_5045614642" evidence="1">
    <location>
        <begin position="23"/>
        <end position="930"/>
    </location>
</feature>
<evidence type="ECO:0000313" key="3">
    <source>
        <dbReference type="EMBL" id="MFC6996906.1"/>
    </source>
</evidence>
<protein>
    <submittedName>
        <fullName evidence="3">Outer membrane beta-barrel protein</fullName>
    </submittedName>
</protein>
<proteinExistence type="predicted"/>
<dbReference type="Proteomes" id="UP001596405">
    <property type="component" value="Unassembled WGS sequence"/>
</dbReference>
<evidence type="ECO:0000256" key="1">
    <source>
        <dbReference type="SAM" id="SignalP"/>
    </source>
</evidence>
<dbReference type="SUPFAM" id="SSF56935">
    <property type="entry name" value="Porins"/>
    <property type="match status" value="1"/>
</dbReference>
<feature type="domain" description="Outer membrane protein beta-barrel" evidence="2">
    <location>
        <begin position="460"/>
        <end position="910"/>
    </location>
</feature>
<accession>A0ABW2DGJ5</accession>
<dbReference type="InterPro" id="IPR041700">
    <property type="entry name" value="OMP_b-brl_3"/>
</dbReference>
<comment type="caution">
    <text evidence="3">The sequence shown here is derived from an EMBL/GenBank/DDBJ whole genome shotgun (WGS) entry which is preliminary data.</text>
</comment>
<gene>
    <name evidence="3" type="ORF">ACFQHR_04680</name>
</gene>
<dbReference type="Pfam" id="PF14905">
    <property type="entry name" value="OMP_b-brl_3"/>
    <property type="match status" value="1"/>
</dbReference>
<name>A0ABW2DGJ5_9BACT</name>
<evidence type="ECO:0000313" key="4">
    <source>
        <dbReference type="Proteomes" id="UP001596405"/>
    </source>
</evidence>
<evidence type="ECO:0000259" key="2">
    <source>
        <dbReference type="Pfam" id="PF14905"/>
    </source>
</evidence>
<dbReference type="Gene3D" id="2.170.130.10">
    <property type="entry name" value="TonB-dependent receptor, plug domain"/>
    <property type="match status" value="1"/>
</dbReference>
<sequence length="930" mass="105069">MKQFFRFAFLAAFFLMFHNAFAQKGEVKGVLMDAAHKEPLGYATIAVYTAQDTTLVTFRVSDEKGGFKVPNLALDRQLRLVITMTGFQVFRKEFTLTAEQPALDLGQINMEQADHLLQEVLITAEIPPIIVRQDTLEFNANSFKTLPTALVEDLLKKLPGVNVDASGNITVQGKPVNRILVDGKEFFGSDPKIASQNLPANVIDKVQVVNDPDALRRDPDMPVSEIPQVINLKLKKGIKQGAFGKMYAGGGTNDRFEAGGILNIFRDTTQLSVLGYANNLNRSGFGMDDIRRIGGFDRSGINSMMMMYDGGFAINGISFGGLGSGIQTSTGGGGNFNTLFKNGLKLNLQYFYGGVDSDLRQVVNTAQTVGSEDILASRRVNIQDNFDRGHRIGGRLDWKLDSLTDLSIRPGINFGRKGSRQFNEQSTLRNYENLINESDMNQHVASNNLSYSSTISFNRSFRKKGRSLSYYGDFEYSTFGQDQVTNALNQFFEPTPRTTLLNQLRDNDRQSFNMASTLSYNEPFSKTLSGVVRLNSRRFDDEDRLNTYDRAEEGEPYDQLVPELSNQLDRTGWRNYLNVGLKWKLKDLTVQPGIQFTKLDIKNQYKDLPTIPQNLFFVFPSMVVNWKGLNLSYNVHLREPDATDLQAVQDNTNPLIVQYGNPNLVPAESHSISMNYRKFDSKRSMNYWAYVSGSINNNAITRARTFDGNGVQTFRPVNTDGNWSFYGNGSVNKDYKYDGNRQFSLGLSGFMNYTKTLILLNNIRSYGQTFSITPRLESRMNLNDKFELSQSLSLGIRQSAYEDESFRDLNYHTRSSESGVVVRLPKKLVWEANLSYNYNSNTAPGLRKSYSRLNLGVTYVFLKDDRGQLKLFVYDALDQNLSAYRSIRENMIEDFQTTVLTRYAMLSFTYNIRNFGGKVGSTSNNSFFRF</sequence>
<reference evidence="4" key="1">
    <citation type="journal article" date="2019" name="Int. J. Syst. Evol. Microbiol.">
        <title>The Global Catalogue of Microorganisms (GCM) 10K type strain sequencing project: providing services to taxonomists for standard genome sequencing and annotation.</title>
        <authorList>
            <consortium name="The Broad Institute Genomics Platform"/>
            <consortium name="The Broad Institute Genome Sequencing Center for Infectious Disease"/>
            <person name="Wu L."/>
            <person name="Ma J."/>
        </authorList>
    </citation>
    <scope>NUCLEOTIDE SEQUENCE [LARGE SCALE GENOMIC DNA]</scope>
    <source>
        <strain evidence="4">CGMCC 4.7393</strain>
    </source>
</reference>
<organism evidence="3 4">
    <name type="scientific">Rufibacter roseus</name>
    <dbReference type="NCBI Taxonomy" id="1567108"/>
    <lineage>
        <taxon>Bacteria</taxon>
        <taxon>Pseudomonadati</taxon>
        <taxon>Bacteroidota</taxon>
        <taxon>Cytophagia</taxon>
        <taxon>Cytophagales</taxon>
        <taxon>Hymenobacteraceae</taxon>
        <taxon>Rufibacter</taxon>
    </lineage>
</organism>
<keyword evidence="1" id="KW-0732">Signal</keyword>
<dbReference type="InterPro" id="IPR037066">
    <property type="entry name" value="Plug_dom_sf"/>
</dbReference>
<dbReference type="EMBL" id="JBHSYQ010000003">
    <property type="protein sequence ID" value="MFC6996906.1"/>
    <property type="molecule type" value="Genomic_DNA"/>
</dbReference>
<keyword evidence="4" id="KW-1185">Reference proteome</keyword>
<feature type="signal peptide" evidence="1">
    <location>
        <begin position="1"/>
        <end position="22"/>
    </location>
</feature>
<dbReference type="RefSeq" id="WP_066622843.1">
    <property type="nucleotide sequence ID" value="NZ_JBHSYQ010000003.1"/>
</dbReference>